<dbReference type="Gene3D" id="1.10.1740.10">
    <property type="match status" value="1"/>
</dbReference>
<dbReference type="NCBIfam" id="TIGR02937">
    <property type="entry name" value="sigma70-ECF"/>
    <property type="match status" value="1"/>
</dbReference>
<comment type="caution">
    <text evidence="10">The sequence shown here is derived from an EMBL/GenBank/DDBJ whole genome shotgun (WGS) entry which is preliminary data.</text>
</comment>
<dbReference type="InterPro" id="IPR007627">
    <property type="entry name" value="RNA_pol_sigma70_r2"/>
</dbReference>
<accession>A0A8J3NKD4</accession>
<keyword evidence="11" id="KW-1185">Reference proteome</keyword>
<evidence type="ECO:0008006" key="12">
    <source>
        <dbReference type="Google" id="ProtNLM"/>
    </source>
</evidence>
<dbReference type="CDD" id="cd06171">
    <property type="entry name" value="Sigma70_r4"/>
    <property type="match status" value="1"/>
</dbReference>
<dbReference type="Proteomes" id="UP000601223">
    <property type="component" value="Unassembled WGS sequence"/>
</dbReference>
<dbReference type="PANTHER" id="PTHR43133:SF50">
    <property type="entry name" value="ECF RNA POLYMERASE SIGMA FACTOR SIGM"/>
    <property type="match status" value="1"/>
</dbReference>
<dbReference type="GO" id="GO:0003677">
    <property type="term" value="F:DNA binding"/>
    <property type="evidence" value="ECO:0007669"/>
    <property type="project" value="UniProtKB-KW"/>
</dbReference>
<keyword evidence="6" id="KW-0472">Membrane</keyword>
<keyword evidence="6" id="KW-1133">Transmembrane helix</keyword>
<dbReference type="GO" id="GO:0016987">
    <property type="term" value="F:sigma factor activity"/>
    <property type="evidence" value="ECO:0007669"/>
    <property type="project" value="UniProtKB-KW"/>
</dbReference>
<reference evidence="10 11" key="1">
    <citation type="submission" date="2021-01" db="EMBL/GenBank/DDBJ databases">
        <title>Whole genome shotgun sequence of Catellatospora bangladeshensis NBRC 107357.</title>
        <authorList>
            <person name="Komaki H."/>
            <person name="Tamura T."/>
        </authorList>
    </citation>
    <scope>NUCLEOTIDE SEQUENCE [LARGE SCALE GENOMIC DNA]</scope>
    <source>
        <strain evidence="10 11">NBRC 107357</strain>
    </source>
</reference>
<protein>
    <recommendedName>
        <fullName evidence="12">Sigma-70 family RNA polymerase sigma factor</fullName>
    </recommendedName>
</protein>
<evidence type="ECO:0000259" key="9">
    <source>
        <dbReference type="Pfam" id="PF13399"/>
    </source>
</evidence>
<feature type="domain" description="LytR/CpsA/Psr regulator C-terminal" evidence="9">
    <location>
        <begin position="245"/>
        <end position="333"/>
    </location>
</feature>
<evidence type="ECO:0000259" key="7">
    <source>
        <dbReference type="Pfam" id="PF04542"/>
    </source>
</evidence>
<dbReference type="EMBL" id="BONF01000020">
    <property type="protein sequence ID" value="GIF82526.1"/>
    <property type="molecule type" value="Genomic_DNA"/>
</dbReference>
<proteinExistence type="inferred from homology"/>
<evidence type="ECO:0000256" key="3">
    <source>
        <dbReference type="ARBA" id="ARBA00023082"/>
    </source>
</evidence>
<evidence type="ECO:0000259" key="8">
    <source>
        <dbReference type="Pfam" id="PF08281"/>
    </source>
</evidence>
<dbReference type="RefSeq" id="WP_203747834.1">
    <property type="nucleotide sequence ID" value="NZ_BONF01000020.1"/>
</dbReference>
<dbReference type="Gene3D" id="3.30.70.2390">
    <property type="match status" value="1"/>
</dbReference>
<keyword evidence="4" id="KW-0238">DNA-binding</keyword>
<keyword evidence="2" id="KW-0805">Transcription regulation</keyword>
<dbReference type="AlphaFoldDB" id="A0A8J3NKD4"/>
<feature type="transmembrane region" description="Helical" evidence="6">
    <location>
        <begin position="186"/>
        <end position="207"/>
    </location>
</feature>
<dbReference type="InterPro" id="IPR039425">
    <property type="entry name" value="RNA_pol_sigma-70-like"/>
</dbReference>
<name>A0A8J3NKD4_9ACTN</name>
<feature type="domain" description="RNA polymerase sigma factor 70 region 4 type 2" evidence="8">
    <location>
        <begin position="104"/>
        <end position="155"/>
    </location>
</feature>
<evidence type="ECO:0000256" key="6">
    <source>
        <dbReference type="SAM" id="Phobius"/>
    </source>
</evidence>
<dbReference type="Gene3D" id="1.10.10.10">
    <property type="entry name" value="Winged helix-like DNA-binding domain superfamily/Winged helix DNA-binding domain"/>
    <property type="match status" value="1"/>
</dbReference>
<gene>
    <name evidence="10" type="ORF">Cba03nite_38750</name>
</gene>
<dbReference type="InterPro" id="IPR013324">
    <property type="entry name" value="RNA_pol_sigma_r3/r4-like"/>
</dbReference>
<dbReference type="SUPFAM" id="SSF88946">
    <property type="entry name" value="Sigma2 domain of RNA polymerase sigma factors"/>
    <property type="match status" value="1"/>
</dbReference>
<comment type="similarity">
    <text evidence="1">Belongs to the sigma-70 factor family. ECF subfamily.</text>
</comment>
<evidence type="ECO:0000256" key="5">
    <source>
        <dbReference type="ARBA" id="ARBA00023163"/>
    </source>
</evidence>
<sequence>MTTATAVSADDFEGFYQACFAPTVLLVYSFTADMGAAQDVTQEAFARAWQRWQTVSEYNDPLAWVRRVAINLANSRWRRIRTARKYLDRQREEFAPDVNPDHVMVVAALRRLPKGQREALVLHYLADMAVEDVAVQLQVPSGTVKSWLSRGRTALAAILEIEAPKVATPATQQIVARGQARRRTQLAVTTAACLLAAALVLTVVTSWRPFAAPDPLGPTPSPSLPAGCAPGQVPADLRLPDSESEVTVNVFNGTDVVDLAANVRADLTNRRFAVKTIGDIRGAYADEVAVLRYGPKAVGDARLVEAYLLNGATTEFDLQRQTDDVDIVLGGQFKQLATPTEMRQAMAILGAPQLPPGTCRMQ</sequence>
<evidence type="ECO:0000256" key="4">
    <source>
        <dbReference type="ARBA" id="ARBA00023125"/>
    </source>
</evidence>
<feature type="domain" description="RNA polymerase sigma-70 region 2" evidence="7">
    <location>
        <begin position="26"/>
        <end position="80"/>
    </location>
</feature>
<dbReference type="InterPro" id="IPR013325">
    <property type="entry name" value="RNA_pol_sigma_r2"/>
</dbReference>
<keyword evidence="3" id="KW-0731">Sigma factor</keyword>
<evidence type="ECO:0000313" key="10">
    <source>
        <dbReference type="EMBL" id="GIF82526.1"/>
    </source>
</evidence>
<organism evidence="10 11">
    <name type="scientific">Catellatospora bangladeshensis</name>
    <dbReference type="NCBI Taxonomy" id="310355"/>
    <lineage>
        <taxon>Bacteria</taxon>
        <taxon>Bacillati</taxon>
        <taxon>Actinomycetota</taxon>
        <taxon>Actinomycetes</taxon>
        <taxon>Micromonosporales</taxon>
        <taxon>Micromonosporaceae</taxon>
        <taxon>Catellatospora</taxon>
    </lineage>
</organism>
<keyword evidence="5" id="KW-0804">Transcription</keyword>
<dbReference type="Pfam" id="PF08281">
    <property type="entry name" value="Sigma70_r4_2"/>
    <property type="match status" value="1"/>
</dbReference>
<dbReference type="InterPro" id="IPR036388">
    <property type="entry name" value="WH-like_DNA-bd_sf"/>
</dbReference>
<evidence type="ECO:0000256" key="2">
    <source>
        <dbReference type="ARBA" id="ARBA00023015"/>
    </source>
</evidence>
<evidence type="ECO:0000256" key="1">
    <source>
        <dbReference type="ARBA" id="ARBA00010641"/>
    </source>
</evidence>
<evidence type="ECO:0000313" key="11">
    <source>
        <dbReference type="Proteomes" id="UP000601223"/>
    </source>
</evidence>
<keyword evidence="6" id="KW-0812">Transmembrane</keyword>
<dbReference type="InterPro" id="IPR027381">
    <property type="entry name" value="LytR/CpsA/Psr_C"/>
</dbReference>
<dbReference type="Pfam" id="PF13399">
    <property type="entry name" value="LytR_C"/>
    <property type="match status" value="1"/>
</dbReference>
<dbReference type="InterPro" id="IPR014284">
    <property type="entry name" value="RNA_pol_sigma-70_dom"/>
</dbReference>
<dbReference type="SUPFAM" id="SSF88659">
    <property type="entry name" value="Sigma3 and sigma4 domains of RNA polymerase sigma factors"/>
    <property type="match status" value="1"/>
</dbReference>
<dbReference type="InterPro" id="IPR013249">
    <property type="entry name" value="RNA_pol_sigma70_r4_t2"/>
</dbReference>
<dbReference type="PANTHER" id="PTHR43133">
    <property type="entry name" value="RNA POLYMERASE ECF-TYPE SIGMA FACTO"/>
    <property type="match status" value="1"/>
</dbReference>
<dbReference type="Pfam" id="PF04542">
    <property type="entry name" value="Sigma70_r2"/>
    <property type="match status" value="1"/>
</dbReference>
<dbReference type="GO" id="GO:0006352">
    <property type="term" value="P:DNA-templated transcription initiation"/>
    <property type="evidence" value="ECO:0007669"/>
    <property type="project" value="InterPro"/>
</dbReference>